<sequence>MAATTLPPTIRSLHQPDPLKPEITLRTTAPPTLPPSSPTDHLVRVHATSPCAGELTWPAWNPHLFSAEIVPCYDLSGTVVQAPPDSPFPPGTPVWARTHVGRAGNAREYTVVPTGELARRPAAGVDEITAASVPLSAETAVQALFERGGLRGLGEGEGGRAANKGKTVLVTAASGGVGVWLVQLAREAGVGGIVG</sequence>
<dbReference type="SUPFAM" id="SSF50129">
    <property type="entry name" value="GroES-like"/>
    <property type="match status" value="1"/>
</dbReference>
<dbReference type="SUPFAM" id="SSF51735">
    <property type="entry name" value="NAD(P)-binding Rossmann-fold domains"/>
    <property type="match status" value="1"/>
</dbReference>
<evidence type="ECO:0000259" key="2">
    <source>
        <dbReference type="Pfam" id="PF08240"/>
    </source>
</evidence>
<dbReference type="Proteomes" id="UP000224080">
    <property type="component" value="Unassembled WGS sequence"/>
</dbReference>
<accession>A0A2B7WN66</accession>
<proteinExistence type="predicted"/>
<dbReference type="GO" id="GO:0005739">
    <property type="term" value="C:mitochondrion"/>
    <property type="evidence" value="ECO:0007669"/>
    <property type="project" value="TreeGrafter"/>
</dbReference>
<dbReference type="STRING" id="2060905.A0A2B7WN66"/>
<dbReference type="AlphaFoldDB" id="A0A2B7WN66"/>
<gene>
    <name evidence="3" type="ORF">GX51_07031</name>
</gene>
<evidence type="ECO:0000256" key="1">
    <source>
        <dbReference type="SAM" id="MobiDB-lite"/>
    </source>
</evidence>
<evidence type="ECO:0000313" key="4">
    <source>
        <dbReference type="Proteomes" id="UP000224080"/>
    </source>
</evidence>
<dbReference type="PANTHER" id="PTHR11695">
    <property type="entry name" value="ALCOHOL DEHYDROGENASE RELATED"/>
    <property type="match status" value="1"/>
</dbReference>
<dbReference type="Gene3D" id="3.90.180.10">
    <property type="entry name" value="Medium-chain alcohol dehydrogenases, catalytic domain"/>
    <property type="match status" value="1"/>
</dbReference>
<dbReference type="OrthoDB" id="3509362at2759"/>
<dbReference type="InterPro" id="IPR050700">
    <property type="entry name" value="YIM1/Zinc_Alcohol_DH_Fams"/>
</dbReference>
<dbReference type="PROSITE" id="PS01162">
    <property type="entry name" value="QOR_ZETA_CRYSTAL"/>
    <property type="match status" value="1"/>
</dbReference>
<dbReference type="InterPro" id="IPR002364">
    <property type="entry name" value="Quin_OxRdtase/zeta-crystal_CS"/>
</dbReference>
<dbReference type="EMBL" id="PDNC01000130">
    <property type="protein sequence ID" value="PGG97989.1"/>
    <property type="molecule type" value="Genomic_DNA"/>
</dbReference>
<name>A0A2B7WN66_9EURO</name>
<dbReference type="InterPro" id="IPR011032">
    <property type="entry name" value="GroES-like_sf"/>
</dbReference>
<dbReference type="Pfam" id="PF08240">
    <property type="entry name" value="ADH_N"/>
    <property type="match status" value="1"/>
</dbReference>
<dbReference type="GO" id="GO:0016491">
    <property type="term" value="F:oxidoreductase activity"/>
    <property type="evidence" value="ECO:0007669"/>
    <property type="project" value="InterPro"/>
</dbReference>
<dbReference type="PANTHER" id="PTHR11695:SF647">
    <property type="entry name" value="ENOYL REDUCTASE (ER) DOMAIN-CONTAINING PROTEIN"/>
    <property type="match status" value="1"/>
</dbReference>
<organism evidence="3 4">
    <name type="scientific">Blastomyces parvus</name>
    <dbReference type="NCBI Taxonomy" id="2060905"/>
    <lineage>
        <taxon>Eukaryota</taxon>
        <taxon>Fungi</taxon>
        <taxon>Dikarya</taxon>
        <taxon>Ascomycota</taxon>
        <taxon>Pezizomycotina</taxon>
        <taxon>Eurotiomycetes</taxon>
        <taxon>Eurotiomycetidae</taxon>
        <taxon>Onygenales</taxon>
        <taxon>Ajellomycetaceae</taxon>
        <taxon>Blastomyces</taxon>
    </lineage>
</organism>
<protein>
    <recommendedName>
        <fullName evidence="2">Alcohol dehydrogenase-like N-terminal domain-containing protein</fullName>
    </recommendedName>
</protein>
<dbReference type="InterPro" id="IPR036291">
    <property type="entry name" value="NAD(P)-bd_dom_sf"/>
</dbReference>
<comment type="caution">
    <text evidence="3">The sequence shown here is derived from an EMBL/GenBank/DDBJ whole genome shotgun (WGS) entry which is preliminary data.</text>
</comment>
<feature type="non-terminal residue" evidence="3">
    <location>
        <position position="195"/>
    </location>
</feature>
<keyword evidence="4" id="KW-1185">Reference proteome</keyword>
<dbReference type="Gene3D" id="3.40.50.720">
    <property type="entry name" value="NAD(P)-binding Rossmann-like Domain"/>
    <property type="match status" value="1"/>
</dbReference>
<dbReference type="InterPro" id="IPR013154">
    <property type="entry name" value="ADH-like_N"/>
</dbReference>
<reference evidence="3 4" key="1">
    <citation type="submission" date="2017-10" db="EMBL/GenBank/DDBJ databases">
        <title>Comparative genomics in systemic dimorphic fungi from Ajellomycetaceae.</title>
        <authorList>
            <person name="Munoz J.F."/>
            <person name="Mcewen J.G."/>
            <person name="Clay O.K."/>
            <person name="Cuomo C.A."/>
        </authorList>
    </citation>
    <scope>NUCLEOTIDE SEQUENCE [LARGE SCALE GENOMIC DNA]</scope>
    <source>
        <strain evidence="3 4">UAMH130</strain>
    </source>
</reference>
<feature type="region of interest" description="Disordered" evidence="1">
    <location>
        <begin position="1"/>
        <end position="40"/>
    </location>
</feature>
<dbReference type="GO" id="GO:0008270">
    <property type="term" value="F:zinc ion binding"/>
    <property type="evidence" value="ECO:0007669"/>
    <property type="project" value="InterPro"/>
</dbReference>
<feature type="domain" description="Alcohol dehydrogenase-like N-terminal" evidence="2">
    <location>
        <begin position="38"/>
        <end position="119"/>
    </location>
</feature>
<evidence type="ECO:0000313" key="3">
    <source>
        <dbReference type="EMBL" id="PGG97989.1"/>
    </source>
</evidence>